<feature type="domain" description="4Fe-4S ferredoxin-type" evidence="5">
    <location>
        <begin position="115"/>
        <end position="144"/>
    </location>
</feature>
<dbReference type="PROSITE" id="PS00198">
    <property type="entry name" value="4FE4S_FER_1"/>
    <property type="match status" value="1"/>
</dbReference>
<evidence type="ECO:0000313" key="6">
    <source>
        <dbReference type="EMBL" id="XFO73051.1"/>
    </source>
</evidence>
<evidence type="ECO:0000256" key="4">
    <source>
        <dbReference type="ARBA" id="ARBA00023014"/>
    </source>
</evidence>
<evidence type="ECO:0000313" key="7">
    <source>
        <dbReference type="Proteomes" id="UP000216052"/>
    </source>
</evidence>
<dbReference type="Pfam" id="PF13237">
    <property type="entry name" value="Fer4_10"/>
    <property type="match status" value="1"/>
</dbReference>
<dbReference type="RefSeq" id="WP_093795737.1">
    <property type="nucleotide sequence ID" value="NZ_CP155571.1"/>
</dbReference>
<dbReference type="SUPFAM" id="SSF54862">
    <property type="entry name" value="4Fe-4S ferredoxins"/>
    <property type="match status" value="1"/>
</dbReference>
<keyword evidence="4" id="KW-0411">Iron-sulfur</keyword>
<proteinExistence type="predicted"/>
<dbReference type="InterPro" id="IPR017896">
    <property type="entry name" value="4Fe4S_Fe-S-bd"/>
</dbReference>
<evidence type="ECO:0000259" key="5">
    <source>
        <dbReference type="PROSITE" id="PS51379"/>
    </source>
</evidence>
<dbReference type="Pfam" id="PF04015">
    <property type="entry name" value="DUF362"/>
    <property type="match status" value="1"/>
</dbReference>
<keyword evidence="1" id="KW-0004">4Fe-4S</keyword>
<gene>
    <name evidence="6" type="ORF">SPACI_031130</name>
</gene>
<reference evidence="6" key="1">
    <citation type="submission" date="2024-05" db="EMBL/GenBank/DDBJ databases">
        <title>Isolation and characterization of Sporomusa carbonis sp. nov., a carboxydotrophic hydrogenogen in the genus of Sporomusa isolated from a charcoal burning pile.</title>
        <authorList>
            <person name="Boeer T."/>
            <person name="Rosenbaum F."/>
            <person name="Eysell L."/>
            <person name="Mueller V."/>
            <person name="Daniel R."/>
            <person name="Poehlein A."/>
        </authorList>
    </citation>
    <scope>NUCLEOTIDE SEQUENCE [LARGE SCALE GENOMIC DNA]</scope>
    <source>
        <strain evidence="6">DSM 3132</strain>
    </source>
</reference>
<dbReference type="EMBL" id="CP155571">
    <property type="protein sequence ID" value="XFO73051.1"/>
    <property type="molecule type" value="Genomic_DNA"/>
</dbReference>
<dbReference type="InterPro" id="IPR007160">
    <property type="entry name" value="DUF362"/>
</dbReference>
<dbReference type="InterPro" id="IPR050572">
    <property type="entry name" value="Fe-S_Ferredoxin"/>
</dbReference>
<dbReference type="PROSITE" id="PS51379">
    <property type="entry name" value="4FE4S_FER_2"/>
    <property type="match status" value="2"/>
</dbReference>
<feature type="domain" description="4Fe-4S ferredoxin-type" evidence="5">
    <location>
        <begin position="146"/>
        <end position="173"/>
    </location>
</feature>
<keyword evidence="2" id="KW-0479">Metal-binding</keyword>
<dbReference type="Gene3D" id="3.30.70.20">
    <property type="match status" value="1"/>
</dbReference>
<accession>A0ABZ3J4P6</accession>
<dbReference type="PANTHER" id="PTHR43687:SF1">
    <property type="entry name" value="FERREDOXIN III"/>
    <property type="match status" value="1"/>
</dbReference>
<evidence type="ECO:0000256" key="3">
    <source>
        <dbReference type="ARBA" id="ARBA00023004"/>
    </source>
</evidence>
<organism evidence="6 7">
    <name type="scientific">Sporomusa acidovorans (strain ATCC 49682 / DSM 3132 / Mol)</name>
    <dbReference type="NCBI Taxonomy" id="1123286"/>
    <lineage>
        <taxon>Bacteria</taxon>
        <taxon>Bacillati</taxon>
        <taxon>Bacillota</taxon>
        <taxon>Negativicutes</taxon>
        <taxon>Selenomonadales</taxon>
        <taxon>Sporomusaceae</taxon>
        <taxon>Sporomusa</taxon>
    </lineage>
</organism>
<dbReference type="PANTHER" id="PTHR43687">
    <property type="entry name" value="ADENYLYLSULFATE REDUCTASE, BETA SUBUNIT"/>
    <property type="match status" value="1"/>
</dbReference>
<dbReference type="InterPro" id="IPR017900">
    <property type="entry name" value="4Fe4S_Fe_S_CS"/>
</dbReference>
<keyword evidence="3" id="KW-0408">Iron</keyword>
<sequence>MKLNYDISAEHIVLEKAKKIKHIQVIKIIRDVDFVVSAAKLKTHGMMVYTGAVKNLFGVIPGLIKAEYHFKMIQGIQLEDIRMPPFKLPASLHENLLAGVLPACAADVLANTLRARPVFNYGRCISCGDCQRGCPAGIIDMSSGKPVPALDKCISCFCCHELCPAKAIDIKKNWLHRLLFAD</sequence>
<name>A0ABZ3J4P6_SPOA4</name>
<dbReference type="Proteomes" id="UP000216052">
    <property type="component" value="Chromosome"/>
</dbReference>
<evidence type="ECO:0000256" key="1">
    <source>
        <dbReference type="ARBA" id="ARBA00022485"/>
    </source>
</evidence>
<keyword evidence="7" id="KW-1185">Reference proteome</keyword>
<protein>
    <recommendedName>
        <fullName evidence="5">4Fe-4S ferredoxin-type domain-containing protein</fullName>
    </recommendedName>
</protein>
<evidence type="ECO:0000256" key="2">
    <source>
        <dbReference type="ARBA" id="ARBA00022723"/>
    </source>
</evidence>